<evidence type="ECO:0000313" key="1">
    <source>
        <dbReference type="EMBL" id="APR05663.1"/>
    </source>
</evidence>
<keyword evidence="2" id="KW-1185">Reference proteome</keyword>
<dbReference type="GO" id="GO:0003677">
    <property type="term" value="F:DNA binding"/>
    <property type="evidence" value="ECO:0007669"/>
    <property type="project" value="InterPro"/>
</dbReference>
<evidence type="ECO:0000313" key="2">
    <source>
        <dbReference type="Proteomes" id="UP000185739"/>
    </source>
</evidence>
<accession>A0A1H5Z3X9</accession>
<dbReference type="KEGG" id="tcl:Tchl_2840"/>
<dbReference type="EMBL" id="CP018839">
    <property type="protein sequence ID" value="APR05663.1"/>
    <property type="molecule type" value="Genomic_DNA"/>
</dbReference>
<dbReference type="AlphaFoldDB" id="A0A1H5Z3X9"/>
<reference evidence="1 2" key="1">
    <citation type="submission" date="2016-12" db="EMBL/GenBank/DDBJ databases">
        <title>Complete genome sequence of Thauera chlorobenzoica, a Betaproteobacterium degrading haloaromatics anaerobically to CO2 and halides.</title>
        <authorList>
            <person name="Goris T."/>
            <person name="Mergelsberg M."/>
            <person name="Boll M."/>
        </authorList>
    </citation>
    <scope>NUCLEOTIDE SEQUENCE [LARGE SCALE GENOMIC DNA]</scope>
    <source>
        <strain evidence="1 2">3CB1</strain>
    </source>
</reference>
<dbReference type="InterPro" id="IPR009679">
    <property type="entry name" value="Phage_186_CII-like"/>
</dbReference>
<name>A0A1H5Z3X9_9RHOO</name>
<sequence length="170" mass="18232">MTHATPDRADPVLALHADAKHYPGGIAALARLIGRSPGVLHNKFSDSMPNYDVTDHEADAMGAAIAEKTGATGYIEAKCAVFGGLFVPLPIGEAGEADLLQAQLEMMSRFGELAREYTESRRDGLITVDEVGALRVAGNRVVRAVYAFLKEVESQVKPVDDVVHPIHVAR</sequence>
<dbReference type="RefSeq" id="WP_075149000.1">
    <property type="nucleotide sequence ID" value="NZ_CP018839.1"/>
</dbReference>
<protein>
    <submittedName>
        <fullName evidence="1">Uncharacterized protein</fullName>
    </submittedName>
</protein>
<gene>
    <name evidence="1" type="ORF">Tchl_2840</name>
</gene>
<dbReference type="OrthoDB" id="6688863at2"/>
<organism evidence="1 2">
    <name type="scientific">Thauera chlorobenzoica</name>
    <dbReference type="NCBI Taxonomy" id="96773"/>
    <lineage>
        <taxon>Bacteria</taxon>
        <taxon>Pseudomonadati</taxon>
        <taxon>Pseudomonadota</taxon>
        <taxon>Betaproteobacteria</taxon>
        <taxon>Rhodocyclales</taxon>
        <taxon>Zoogloeaceae</taxon>
        <taxon>Thauera</taxon>
    </lineage>
</organism>
<dbReference type="Proteomes" id="UP000185739">
    <property type="component" value="Chromosome"/>
</dbReference>
<proteinExistence type="predicted"/>
<dbReference type="Pfam" id="PF06892">
    <property type="entry name" value="Phage_CP76"/>
    <property type="match status" value="1"/>
</dbReference>